<comment type="caution">
    <text evidence="2">The sequence shown here is derived from an EMBL/GenBank/DDBJ whole genome shotgun (WGS) entry which is preliminary data.</text>
</comment>
<evidence type="ECO:0000313" key="3">
    <source>
        <dbReference type="Proteomes" id="UP001189429"/>
    </source>
</evidence>
<dbReference type="Proteomes" id="UP001189429">
    <property type="component" value="Unassembled WGS sequence"/>
</dbReference>
<feature type="non-terminal residue" evidence="2">
    <location>
        <position position="1"/>
    </location>
</feature>
<feature type="compositionally biased region" description="Low complexity" evidence="1">
    <location>
        <begin position="207"/>
        <end position="225"/>
    </location>
</feature>
<sequence>GERATAYQSYEDEFVAMLTKMQADIPVADSTENKELSAAEQAELDKEYDETLEVWAAEGFPKVASDSRLGKRFARMLKHYVEKKAAHHKKSDDDKAAERRDWCSKEYEEYQASRQRISDKYKTERRLGKWHNFDSLVSAESGGAAFPSQACIRGAVNIAKECIRHHRSRTRINPDSLRLEFKRFEDVEEKGNTTTHRQQEQETGPLATRSSGAAASSSEATPAGTQLTDIEGGANETPLKVPAPKAAAAASPPTKQKGKGSTMCKGKGKGSKEKQKGRGAQRGGMRKVHNPTQLARKVKEVSNKYSQVTGRANNLVDLIDGNLANPSEPHEWTWARSDRFGGKLKRAIERVEGHLPQSGQLHYVFKLGGDLDYDNIDIHAVSAELDEINDSLDNAFAIAKKIRSIAE</sequence>
<name>A0ABN9US61_9DINO</name>
<keyword evidence="3" id="KW-1185">Reference proteome</keyword>
<evidence type="ECO:0000256" key="1">
    <source>
        <dbReference type="SAM" id="MobiDB-lite"/>
    </source>
</evidence>
<feature type="compositionally biased region" description="Low complexity" evidence="1">
    <location>
        <begin position="242"/>
        <end position="253"/>
    </location>
</feature>
<evidence type="ECO:0000313" key="2">
    <source>
        <dbReference type="EMBL" id="CAK0862875.1"/>
    </source>
</evidence>
<protein>
    <submittedName>
        <fullName evidence="2">Uncharacterized protein</fullName>
    </submittedName>
</protein>
<feature type="non-terminal residue" evidence="2">
    <location>
        <position position="407"/>
    </location>
</feature>
<proteinExistence type="predicted"/>
<dbReference type="EMBL" id="CAUYUJ010016205">
    <property type="protein sequence ID" value="CAK0862875.1"/>
    <property type="molecule type" value="Genomic_DNA"/>
</dbReference>
<reference evidence="2" key="1">
    <citation type="submission" date="2023-10" db="EMBL/GenBank/DDBJ databases">
        <authorList>
            <person name="Chen Y."/>
            <person name="Shah S."/>
            <person name="Dougan E. K."/>
            <person name="Thang M."/>
            <person name="Chan C."/>
        </authorList>
    </citation>
    <scope>NUCLEOTIDE SEQUENCE [LARGE SCALE GENOMIC DNA]</scope>
</reference>
<feature type="region of interest" description="Disordered" evidence="1">
    <location>
        <begin position="188"/>
        <end position="289"/>
    </location>
</feature>
<organism evidence="2 3">
    <name type="scientific">Prorocentrum cordatum</name>
    <dbReference type="NCBI Taxonomy" id="2364126"/>
    <lineage>
        <taxon>Eukaryota</taxon>
        <taxon>Sar</taxon>
        <taxon>Alveolata</taxon>
        <taxon>Dinophyceae</taxon>
        <taxon>Prorocentrales</taxon>
        <taxon>Prorocentraceae</taxon>
        <taxon>Prorocentrum</taxon>
    </lineage>
</organism>
<accession>A0ABN9US61</accession>
<feature type="compositionally biased region" description="Basic residues" evidence="1">
    <location>
        <begin position="277"/>
        <end position="289"/>
    </location>
</feature>
<gene>
    <name evidence="2" type="ORF">PCOR1329_LOCUS51188</name>
</gene>